<feature type="compositionally biased region" description="Low complexity" evidence="2">
    <location>
        <begin position="65"/>
        <end position="81"/>
    </location>
</feature>
<dbReference type="Gene3D" id="1.10.10.10">
    <property type="entry name" value="Winged helix-like DNA-binding domain superfamily/Winged helix DNA-binding domain"/>
    <property type="match status" value="1"/>
</dbReference>
<dbReference type="GeneID" id="95792254"/>
<feature type="coiled-coil region" evidence="1">
    <location>
        <begin position="23"/>
        <end position="50"/>
    </location>
</feature>
<feature type="compositionally biased region" description="Low complexity" evidence="2">
    <location>
        <begin position="252"/>
        <end position="272"/>
    </location>
</feature>
<comment type="caution">
    <text evidence="3">The sequence shown here is derived from an EMBL/GenBank/DDBJ whole genome shotgun (WGS) entry which is preliminary data.</text>
</comment>
<keyword evidence="4" id="KW-1185">Reference proteome</keyword>
<feature type="region of interest" description="Disordered" evidence="2">
    <location>
        <begin position="237"/>
        <end position="272"/>
    </location>
</feature>
<dbReference type="Proteomes" id="UP000565089">
    <property type="component" value="Unassembled WGS sequence"/>
</dbReference>
<dbReference type="EMBL" id="JACHMS010000001">
    <property type="protein sequence ID" value="MBB4710300.1"/>
    <property type="molecule type" value="Genomic_DNA"/>
</dbReference>
<name>A0A7W7GGS0_9ACTN</name>
<gene>
    <name evidence="3" type="ORF">BJ965_000182</name>
</gene>
<feature type="region of interest" description="Disordered" evidence="2">
    <location>
        <begin position="65"/>
        <end position="219"/>
    </location>
</feature>
<evidence type="ECO:0000313" key="4">
    <source>
        <dbReference type="Proteomes" id="UP000565089"/>
    </source>
</evidence>
<keyword evidence="1" id="KW-0175">Coiled coil</keyword>
<evidence type="ECO:0000256" key="1">
    <source>
        <dbReference type="SAM" id="Coils"/>
    </source>
</evidence>
<dbReference type="AlphaFoldDB" id="A0A7W7GGS0"/>
<proteinExistence type="predicted"/>
<evidence type="ECO:0000313" key="3">
    <source>
        <dbReference type="EMBL" id="MBB4710300.1"/>
    </source>
</evidence>
<feature type="compositionally biased region" description="Low complexity" evidence="2">
    <location>
        <begin position="115"/>
        <end position="178"/>
    </location>
</feature>
<protein>
    <submittedName>
        <fullName evidence="3">Cobalamin biosynthesis Mg chelatase CobN</fullName>
    </submittedName>
</protein>
<organism evidence="3 4">
    <name type="scientific">Streptomyces luteogriseus</name>
    <dbReference type="NCBI Taxonomy" id="68233"/>
    <lineage>
        <taxon>Bacteria</taxon>
        <taxon>Bacillati</taxon>
        <taxon>Actinomycetota</taxon>
        <taxon>Actinomycetes</taxon>
        <taxon>Kitasatosporales</taxon>
        <taxon>Streptomycetaceae</taxon>
        <taxon>Streptomyces</taxon>
    </lineage>
</organism>
<sequence length="272" mass="27805">MPETTTPATELASQYIAQVTGDLDANVKEQERVSAEIASLQEQLAALQRDHGVLVSMHQALGITNTPAESSSESANAVVPSPRRKKDGAADGGKQKARKAATATPTKRTARKSAAKTASTAKTASAAKSAGATKSAGSTKSAGTTETTDGVESAGTTKTAGTTKAAGSPKTASSSKTAGRSKSTEPTLVELIRRHLAAQKEPRSAAEISTALDQAHPHRDIAAKVVRVTLEGLVAKSQAERSKQGRSVFYTAPATQSAAAPEAAAQTEDSDS</sequence>
<evidence type="ECO:0000256" key="2">
    <source>
        <dbReference type="SAM" id="MobiDB-lite"/>
    </source>
</evidence>
<dbReference type="InterPro" id="IPR036388">
    <property type="entry name" value="WH-like_DNA-bd_sf"/>
</dbReference>
<accession>A0A7W7GGS0</accession>
<reference evidence="3 4" key="1">
    <citation type="submission" date="2020-08" db="EMBL/GenBank/DDBJ databases">
        <title>Sequencing the genomes of 1000 actinobacteria strains.</title>
        <authorList>
            <person name="Klenk H.-P."/>
        </authorList>
    </citation>
    <scope>NUCLEOTIDE SEQUENCE [LARGE SCALE GENOMIC DNA]</scope>
    <source>
        <strain evidence="3 4">DSM 40483</strain>
    </source>
</reference>
<dbReference type="RefSeq" id="WP_184906866.1">
    <property type="nucleotide sequence ID" value="NZ_JACHMS010000001.1"/>
</dbReference>